<dbReference type="EMBL" id="JAPNNL010000136">
    <property type="protein sequence ID" value="MDA0637073.1"/>
    <property type="molecule type" value="Genomic_DNA"/>
</dbReference>
<name>A0ABT4SIM6_9ACTN</name>
<comment type="caution">
    <text evidence="1">The sequence shown here is derived from an EMBL/GenBank/DDBJ whole genome shotgun (WGS) entry which is preliminary data.</text>
</comment>
<sequence length="70" mass="7990">MDHTTTKTVTWHVRRAVSSGELRLELVTDGKDNWAIRKCGNLLCEGYHQEIAYVWNVLTLAIFGPDESRS</sequence>
<keyword evidence="2" id="KW-1185">Reference proteome</keyword>
<protein>
    <submittedName>
        <fullName evidence="1">Uncharacterized protein</fullName>
    </submittedName>
</protein>
<evidence type="ECO:0000313" key="1">
    <source>
        <dbReference type="EMBL" id="MDA0637073.1"/>
    </source>
</evidence>
<dbReference type="RefSeq" id="WP_270157982.1">
    <property type="nucleotide sequence ID" value="NZ_JAPNNL010000136.1"/>
</dbReference>
<organism evidence="1 2">
    <name type="scientific">Nonomuraea corallina</name>
    <dbReference type="NCBI Taxonomy" id="2989783"/>
    <lineage>
        <taxon>Bacteria</taxon>
        <taxon>Bacillati</taxon>
        <taxon>Actinomycetota</taxon>
        <taxon>Actinomycetes</taxon>
        <taxon>Streptosporangiales</taxon>
        <taxon>Streptosporangiaceae</taxon>
        <taxon>Nonomuraea</taxon>
    </lineage>
</organism>
<evidence type="ECO:0000313" key="2">
    <source>
        <dbReference type="Proteomes" id="UP001144036"/>
    </source>
</evidence>
<reference evidence="1" key="1">
    <citation type="submission" date="2022-11" db="EMBL/GenBank/DDBJ databases">
        <title>Nonomuraea corallina sp. nov., a new species of the genus Nonomuraea isolated from sea side sediment in Thai sea.</title>
        <authorList>
            <person name="Ngamcharungchit C."/>
            <person name="Matsumoto A."/>
            <person name="Suriyachadkun C."/>
            <person name="Panbangred W."/>
            <person name="Inahashi Y."/>
            <person name="Intra B."/>
        </authorList>
    </citation>
    <scope>NUCLEOTIDE SEQUENCE</scope>
    <source>
        <strain evidence="1">MCN248</strain>
    </source>
</reference>
<proteinExistence type="predicted"/>
<accession>A0ABT4SIM6</accession>
<dbReference type="Proteomes" id="UP001144036">
    <property type="component" value="Unassembled WGS sequence"/>
</dbReference>
<gene>
    <name evidence="1" type="ORF">OUY22_27030</name>
</gene>